<keyword evidence="2" id="KW-1185">Reference proteome</keyword>
<protein>
    <submittedName>
        <fullName evidence="1">Uncharacterized protein</fullName>
    </submittedName>
</protein>
<sequence>MESFYPVLLLILFWNAQAIDGSTPCNPALETGIPCSPCLGKNCKAHPAYLRPGTMGKEREREAYARP</sequence>
<reference evidence="2" key="1">
    <citation type="journal article" date="2008" name="Nat. Genet.">
        <title>The Pristionchus pacificus genome provides a unique perspective on nematode lifestyle and parasitism.</title>
        <authorList>
            <person name="Dieterich C."/>
            <person name="Clifton S.W."/>
            <person name="Schuster L.N."/>
            <person name="Chinwalla A."/>
            <person name="Delehaunty K."/>
            <person name="Dinkelacker I."/>
            <person name="Fulton L."/>
            <person name="Fulton R."/>
            <person name="Godfrey J."/>
            <person name="Minx P."/>
            <person name="Mitreva M."/>
            <person name="Roeseler W."/>
            <person name="Tian H."/>
            <person name="Witte H."/>
            <person name="Yang S.P."/>
            <person name="Wilson R.K."/>
            <person name="Sommer R.J."/>
        </authorList>
    </citation>
    <scope>NUCLEOTIDE SEQUENCE [LARGE SCALE GENOMIC DNA]</scope>
    <source>
        <strain evidence="2">PS312</strain>
    </source>
</reference>
<dbReference type="AlphaFoldDB" id="A0A454Y741"/>
<accession>A0A8R1Y4N2</accession>
<evidence type="ECO:0000313" key="1">
    <source>
        <dbReference type="EnsemblMetazoa" id="PPA00101.1"/>
    </source>
</evidence>
<evidence type="ECO:0000313" key="2">
    <source>
        <dbReference type="Proteomes" id="UP000005239"/>
    </source>
</evidence>
<organism evidence="1 2">
    <name type="scientific">Pristionchus pacificus</name>
    <name type="common">Parasitic nematode worm</name>
    <dbReference type="NCBI Taxonomy" id="54126"/>
    <lineage>
        <taxon>Eukaryota</taxon>
        <taxon>Metazoa</taxon>
        <taxon>Ecdysozoa</taxon>
        <taxon>Nematoda</taxon>
        <taxon>Chromadorea</taxon>
        <taxon>Rhabditida</taxon>
        <taxon>Rhabditina</taxon>
        <taxon>Diplogasteromorpha</taxon>
        <taxon>Diplogasteroidea</taxon>
        <taxon>Neodiplogasteridae</taxon>
        <taxon>Pristionchus</taxon>
    </lineage>
</organism>
<dbReference type="Proteomes" id="UP000005239">
    <property type="component" value="Unassembled WGS sequence"/>
</dbReference>
<gene>
    <name evidence="1" type="primary">WBGene00089655</name>
</gene>
<dbReference type="EnsemblMetazoa" id="PPA00101.1">
    <property type="protein sequence ID" value="PPA00101.1"/>
    <property type="gene ID" value="WBGene00089655"/>
</dbReference>
<proteinExistence type="predicted"/>
<reference evidence="1" key="2">
    <citation type="submission" date="2022-06" db="UniProtKB">
        <authorList>
            <consortium name="EnsemblMetazoa"/>
        </authorList>
    </citation>
    <scope>IDENTIFICATION</scope>
    <source>
        <strain evidence="1">PS312</strain>
    </source>
</reference>
<accession>A0A454Y741</accession>
<name>A0A454Y741_PRIPA</name>